<feature type="region of interest" description="Disordered" evidence="1">
    <location>
        <begin position="1"/>
        <end position="71"/>
    </location>
</feature>
<protein>
    <submittedName>
        <fullName evidence="2">Uncharacterized protein</fullName>
    </submittedName>
</protein>
<feature type="compositionally biased region" description="Basic and acidic residues" evidence="1">
    <location>
        <begin position="49"/>
        <end position="62"/>
    </location>
</feature>
<comment type="caution">
    <text evidence="2">The sequence shown here is derived from an EMBL/GenBank/DDBJ whole genome shotgun (WGS) entry which is preliminary data.</text>
</comment>
<evidence type="ECO:0000313" key="3">
    <source>
        <dbReference type="Proteomes" id="UP001434883"/>
    </source>
</evidence>
<dbReference type="Proteomes" id="UP001434883">
    <property type="component" value="Unassembled WGS sequence"/>
</dbReference>
<sequence>ARGNLAEDARSGAQQGGVGVPPGAWFLSESVDEAEGSSKRSSRRKVRGRKSDGGLRQGKEENQATDENVSG</sequence>
<feature type="non-terminal residue" evidence="2">
    <location>
        <position position="1"/>
    </location>
</feature>
<gene>
    <name evidence="2" type="ORF">XENOCAPTIV_018255</name>
</gene>
<evidence type="ECO:0000313" key="2">
    <source>
        <dbReference type="EMBL" id="MEQ2204766.1"/>
    </source>
</evidence>
<dbReference type="EMBL" id="JAHRIN010037441">
    <property type="protein sequence ID" value="MEQ2204766.1"/>
    <property type="molecule type" value="Genomic_DNA"/>
</dbReference>
<keyword evidence="3" id="KW-1185">Reference proteome</keyword>
<name>A0ABV0R9F1_9TELE</name>
<organism evidence="2 3">
    <name type="scientific">Xenoophorus captivus</name>
    <dbReference type="NCBI Taxonomy" id="1517983"/>
    <lineage>
        <taxon>Eukaryota</taxon>
        <taxon>Metazoa</taxon>
        <taxon>Chordata</taxon>
        <taxon>Craniata</taxon>
        <taxon>Vertebrata</taxon>
        <taxon>Euteleostomi</taxon>
        <taxon>Actinopterygii</taxon>
        <taxon>Neopterygii</taxon>
        <taxon>Teleostei</taxon>
        <taxon>Neoteleostei</taxon>
        <taxon>Acanthomorphata</taxon>
        <taxon>Ovalentaria</taxon>
        <taxon>Atherinomorphae</taxon>
        <taxon>Cyprinodontiformes</taxon>
        <taxon>Goodeidae</taxon>
        <taxon>Xenoophorus</taxon>
    </lineage>
</organism>
<accession>A0ABV0R9F1</accession>
<reference evidence="2 3" key="1">
    <citation type="submission" date="2021-06" db="EMBL/GenBank/DDBJ databases">
        <authorList>
            <person name="Palmer J.M."/>
        </authorList>
    </citation>
    <scope>NUCLEOTIDE SEQUENCE [LARGE SCALE GENOMIC DNA]</scope>
    <source>
        <strain evidence="2 3">XC_2019</strain>
        <tissue evidence="2">Muscle</tissue>
    </source>
</reference>
<feature type="compositionally biased region" description="Basic and acidic residues" evidence="1">
    <location>
        <begin position="1"/>
        <end position="10"/>
    </location>
</feature>
<evidence type="ECO:0000256" key="1">
    <source>
        <dbReference type="SAM" id="MobiDB-lite"/>
    </source>
</evidence>
<proteinExistence type="predicted"/>